<dbReference type="PATRIC" id="fig|1195236.3.peg.338"/>
<dbReference type="RefSeq" id="WP_004623295.1">
    <property type="nucleotide sequence ID" value="NZ_AORV01000010.1"/>
</dbReference>
<evidence type="ECO:0008006" key="3">
    <source>
        <dbReference type="Google" id="ProtNLM"/>
    </source>
</evidence>
<dbReference type="EMBL" id="AORV01000010">
    <property type="protein sequence ID" value="EMS73965.1"/>
    <property type="molecule type" value="Genomic_DNA"/>
</dbReference>
<comment type="caution">
    <text evidence="1">The sequence shown here is derived from an EMBL/GenBank/DDBJ whole genome shotgun (WGS) entry which is preliminary data.</text>
</comment>
<dbReference type="eggNOG" id="ENOG502ZAQH">
    <property type="taxonomic scope" value="Bacteria"/>
</dbReference>
<proteinExistence type="predicted"/>
<sequence length="205" mass="23457">MGVMREIFGPSKKEIWKQLSLQLENSEYIEGGFFKSDKIIARIKNWIVTLDTYTVSTGQATTTYTRIRAPYVNRDGIRFKIYKSGIFSEMGAALGMQDIEVGNQEFDEAFVIKGNNEEKIKELFKSLQLQKLMLMQSRFHLEVKDDEGWFGTAFPEGVDELYFSIPGILKDIDQLKGLFEIFSEVLDQLCIIGSAYDSYPGVELK</sequence>
<dbReference type="STRING" id="1195236.CTER_5537"/>
<keyword evidence="2" id="KW-1185">Reference proteome</keyword>
<accession>S0FP12</accession>
<evidence type="ECO:0000313" key="2">
    <source>
        <dbReference type="Proteomes" id="UP000014155"/>
    </source>
</evidence>
<gene>
    <name evidence="1" type="ORF">CTER_5537</name>
</gene>
<evidence type="ECO:0000313" key="1">
    <source>
        <dbReference type="EMBL" id="EMS73965.1"/>
    </source>
</evidence>
<reference evidence="1 2" key="1">
    <citation type="journal article" date="2013" name="Genome Announc.">
        <title>Draft Genome Sequence of the Cellulolytic, Mesophilic, Anaerobic Bacterium Clostridium termitidis Strain CT1112 (DSM 5398).</title>
        <authorList>
            <person name="Lal S."/>
            <person name="Ramachandran U."/>
            <person name="Zhang X."/>
            <person name="Munir R."/>
            <person name="Sparling R."/>
            <person name="Levin D.B."/>
        </authorList>
    </citation>
    <scope>NUCLEOTIDE SEQUENCE [LARGE SCALE GENOMIC DNA]</scope>
    <source>
        <strain evidence="1 2">CT1112</strain>
    </source>
</reference>
<organism evidence="1 2">
    <name type="scientific">Ruminiclostridium cellobioparum subsp. termitidis CT1112</name>
    <dbReference type="NCBI Taxonomy" id="1195236"/>
    <lineage>
        <taxon>Bacteria</taxon>
        <taxon>Bacillati</taxon>
        <taxon>Bacillota</taxon>
        <taxon>Clostridia</taxon>
        <taxon>Eubacteriales</taxon>
        <taxon>Oscillospiraceae</taxon>
        <taxon>Ruminiclostridium</taxon>
    </lineage>
</organism>
<name>S0FP12_RUMCE</name>
<protein>
    <recommendedName>
        <fullName evidence="3">DUF3137 domain-containing protein</fullName>
    </recommendedName>
</protein>
<dbReference type="AlphaFoldDB" id="S0FP12"/>
<dbReference type="Proteomes" id="UP000014155">
    <property type="component" value="Unassembled WGS sequence"/>
</dbReference>